<keyword evidence="5" id="KW-0472">Membrane</keyword>
<gene>
    <name evidence="7" type="ORF">KTS37_15585</name>
</gene>
<organism evidence="7 8">
    <name type="scientific">Haloarcula salina</name>
    <dbReference type="NCBI Taxonomy" id="1429914"/>
    <lineage>
        <taxon>Archaea</taxon>
        <taxon>Methanobacteriati</taxon>
        <taxon>Methanobacteriota</taxon>
        <taxon>Stenosarchaea group</taxon>
        <taxon>Halobacteria</taxon>
        <taxon>Halobacteriales</taxon>
        <taxon>Haloarculaceae</taxon>
        <taxon>Haloarcula</taxon>
    </lineage>
</organism>
<evidence type="ECO:0000313" key="7">
    <source>
        <dbReference type="EMBL" id="MBV0903211.1"/>
    </source>
</evidence>
<comment type="caution">
    <text evidence="7">The sequence shown here is derived from an EMBL/GenBank/DDBJ whole genome shotgun (WGS) entry which is preliminary data.</text>
</comment>
<evidence type="ECO:0000259" key="6">
    <source>
        <dbReference type="Pfam" id="PF00535"/>
    </source>
</evidence>
<proteinExistence type="predicted"/>
<dbReference type="GO" id="GO:0005886">
    <property type="term" value="C:plasma membrane"/>
    <property type="evidence" value="ECO:0007669"/>
    <property type="project" value="UniProtKB-SubCell"/>
</dbReference>
<dbReference type="EC" id="2.4.-.-" evidence="7"/>
<evidence type="ECO:0000256" key="3">
    <source>
        <dbReference type="ARBA" id="ARBA00022676"/>
    </source>
</evidence>
<dbReference type="InterPro" id="IPR001173">
    <property type="entry name" value="Glyco_trans_2-like"/>
</dbReference>
<accession>A0AA41G428</accession>
<keyword evidence="3 7" id="KW-0328">Glycosyltransferase</keyword>
<feature type="domain" description="Glycosyltransferase 2-like" evidence="6">
    <location>
        <begin position="4"/>
        <end position="124"/>
    </location>
</feature>
<dbReference type="GO" id="GO:0016757">
    <property type="term" value="F:glycosyltransferase activity"/>
    <property type="evidence" value="ECO:0007669"/>
    <property type="project" value="UniProtKB-KW"/>
</dbReference>
<evidence type="ECO:0000256" key="5">
    <source>
        <dbReference type="ARBA" id="ARBA00023136"/>
    </source>
</evidence>
<sequence>MDASVIIPAHNEAETLSRCLAPFESQSAEVVVVAGGDDGTERVARETSLVDTVVRSDEGGAGAARNRGAEAATNSVLCFTDADTVVPDDWVRLHCRHYANPDVVGVGGPARPLEDDLKHRVLFKLLSDYWYRVSWPVGFVQQPGFNCSFRADAFEAAGGFDEDIPFMEDTELSLRMKHRGRIVYDPDSRVATSARREADEGYLSLFAKYVRGYANHYVLRREFDAEYF</sequence>
<dbReference type="AlphaFoldDB" id="A0AA41G428"/>
<dbReference type="RefSeq" id="WP_162413957.1">
    <property type="nucleotide sequence ID" value="NZ_JAHQXE010000005.1"/>
</dbReference>
<protein>
    <submittedName>
        <fullName evidence="7">Glycosyltransferase</fullName>
        <ecNumber evidence="7">2.4.-.-</ecNumber>
    </submittedName>
</protein>
<evidence type="ECO:0000313" key="8">
    <source>
        <dbReference type="Proteomes" id="UP001166304"/>
    </source>
</evidence>
<evidence type="ECO:0000256" key="1">
    <source>
        <dbReference type="ARBA" id="ARBA00004236"/>
    </source>
</evidence>
<evidence type="ECO:0000256" key="4">
    <source>
        <dbReference type="ARBA" id="ARBA00022679"/>
    </source>
</evidence>
<keyword evidence="4 7" id="KW-0808">Transferase</keyword>
<keyword evidence="2" id="KW-1003">Cell membrane</keyword>
<dbReference type="EMBL" id="JAHQXE010000005">
    <property type="protein sequence ID" value="MBV0903211.1"/>
    <property type="molecule type" value="Genomic_DNA"/>
</dbReference>
<name>A0AA41G428_9EURY</name>
<dbReference type="PANTHER" id="PTHR43646:SF2">
    <property type="entry name" value="GLYCOSYLTRANSFERASE 2-LIKE DOMAIN-CONTAINING PROTEIN"/>
    <property type="match status" value="1"/>
</dbReference>
<reference evidence="7" key="1">
    <citation type="submission" date="2021-06" db="EMBL/GenBank/DDBJ databases">
        <title>New haloarchaea isolates fom saline soil.</title>
        <authorList>
            <person name="Duran-Viseras A."/>
            <person name="Sanchez-Porro C.S."/>
            <person name="Ventosa A."/>
        </authorList>
    </citation>
    <scope>NUCLEOTIDE SEQUENCE</scope>
    <source>
        <strain evidence="7">JCM 18369</strain>
    </source>
</reference>
<dbReference type="InterPro" id="IPR029044">
    <property type="entry name" value="Nucleotide-diphossugar_trans"/>
</dbReference>
<dbReference type="PANTHER" id="PTHR43646">
    <property type="entry name" value="GLYCOSYLTRANSFERASE"/>
    <property type="match status" value="1"/>
</dbReference>
<dbReference type="Pfam" id="PF00535">
    <property type="entry name" value="Glycos_transf_2"/>
    <property type="match status" value="1"/>
</dbReference>
<comment type="subcellular location">
    <subcellularLocation>
        <location evidence="1">Cell membrane</location>
    </subcellularLocation>
</comment>
<keyword evidence="8" id="KW-1185">Reference proteome</keyword>
<dbReference type="Gene3D" id="3.90.550.10">
    <property type="entry name" value="Spore Coat Polysaccharide Biosynthesis Protein SpsA, Chain A"/>
    <property type="match status" value="1"/>
</dbReference>
<dbReference type="SUPFAM" id="SSF53448">
    <property type="entry name" value="Nucleotide-diphospho-sugar transferases"/>
    <property type="match status" value="1"/>
</dbReference>
<evidence type="ECO:0000256" key="2">
    <source>
        <dbReference type="ARBA" id="ARBA00022475"/>
    </source>
</evidence>
<dbReference type="Proteomes" id="UP001166304">
    <property type="component" value="Unassembled WGS sequence"/>
</dbReference>